<organism evidence="7 8">
    <name type="scientific">Comamonas denitrificans</name>
    <dbReference type="NCBI Taxonomy" id="117506"/>
    <lineage>
        <taxon>Bacteria</taxon>
        <taxon>Pseudomonadati</taxon>
        <taxon>Pseudomonadota</taxon>
        <taxon>Betaproteobacteria</taxon>
        <taxon>Burkholderiales</taxon>
        <taxon>Comamonadaceae</taxon>
        <taxon>Comamonas</taxon>
    </lineage>
</organism>
<keyword evidence="2" id="KW-0812">Transmembrane</keyword>
<keyword evidence="5" id="KW-0732">Signal</keyword>
<evidence type="ECO:0000256" key="4">
    <source>
        <dbReference type="ARBA" id="ARBA00023136"/>
    </source>
</evidence>
<proteinExistence type="predicted"/>
<dbReference type="Proteomes" id="UP000664731">
    <property type="component" value="Unassembled WGS sequence"/>
</dbReference>
<keyword evidence="3" id="KW-1133">Transmembrane helix</keyword>
<dbReference type="EMBL" id="JAFNME010000011">
    <property type="protein sequence ID" value="MBO1249526.1"/>
    <property type="molecule type" value="Genomic_DNA"/>
</dbReference>
<gene>
    <name evidence="7" type="ORF">J1777_06720</name>
</gene>
<dbReference type="Gene3D" id="1.20.120.960">
    <property type="entry name" value="Histidine kinase NarX, sensor domain"/>
    <property type="match status" value="1"/>
</dbReference>
<comment type="subcellular location">
    <subcellularLocation>
        <location evidence="1">Membrane</location>
        <topology evidence="1">Multi-pass membrane protein</topology>
    </subcellularLocation>
</comment>
<evidence type="ECO:0000313" key="8">
    <source>
        <dbReference type="Proteomes" id="UP000664731"/>
    </source>
</evidence>
<feature type="domain" description="NarX-like N-terminal" evidence="6">
    <location>
        <begin position="156"/>
        <end position="238"/>
    </location>
</feature>
<dbReference type="RefSeq" id="WP_207575044.1">
    <property type="nucleotide sequence ID" value="NZ_JAFNME010000011.1"/>
</dbReference>
<evidence type="ECO:0000256" key="5">
    <source>
        <dbReference type="SAM" id="SignalP"/>
    </source>
</evidence>
<evidence type="ECO:0000259" key="6">
    <source>
        <dbReference type="Pfam" id="PF13675"/>
    </source>
</evidence>
<name>A0A939KDC5_9BURK</name>
<evidence type="ECO:0000256" key="2">
    <source>
        <dbReference type="ARBA" id="ARBA00022692"/>
    </source>
</evidence>
<feature type="chain" id="PRO_5037957635" evidence="5">
    <location>
        <begin position="31"/>
        <end position="274"/>
    </location>
</feature>
<dbReference type="InterPro" id="IPR042295">
    <property type="entry name" value="NarX-like_N_sf"/>
</dbReference>
<feature type="signal peptide" evidence="5">
    <location>
        <begin position="1"/>
        <end position="30"/>
    </location>
</feature>
<reference evidence="7" key="1">
    <citation type="submission" date="2021-03" db="EMBL/GenBank/DDBJ databases">
        <title>Comamonas denitrificans.</title>
        <authorList>
            <person name="Finster K."/>
        </authorList>
    </citation>
    <scope>NUCLEOTIDE SEQUENCE</scope>
    <source>
        <strain evidence="7">MM2021_4</strain>
    </source>
</reference>
<dbReference type="AlphaFoldDB" id="A0A939KDC5"/>
<evidence type="ECO:0000256" key="1">
    <source>
        <dbReference type="ARBA" id="ARBA00004141"/>
    </source>
</evidence>
<protein>
    <submittedName>
        <fullName evidence="7">Type IV pili methyl-accepting chemotaxis transducer N-terminal domain-containing protein</fullName>
    </submittedName>
</protein>
<dbReference type="InterPro" id="IPR029095">
    <property type="entry name" value="NarX-like_N"/>
</dbReference>
<dbReference type="Pfam" id="PF13675">
    <property type="entry name" value="PilJ"/>
    <property type="match status" value="2"/>
</dbReference>
<evidence type="ECO:0000313" key="7">
    <source>
        <dbReference type="EMBL" id="MBO1249526.1"/>
    </source>
</evidence>
<dbReference type="GO" id="GO:0016020">
    <property type="term" value="C:membrane"/>
    <property type="evidence" value="ECO:0007669"/>
    <property type="project" value="UniProtKB-SubCell"/>
</dbReference>
<keyword evidence="8" id="KW-1185">Reference proteome</keyword>
<accession>A0A939KDC5</accession>
<feature type="domain" description="NarX-like N-terminal" evidence="6">
    <location>
        <begin position="41"/>
        <end position="118"/>
    </location>
</feature>
<evidence type="ECO:0000256" key="3">
    <source>
        <dbReference type="ARBA" id="ARBA00022989"/>
    </source>
</evidence>
<comment type="caution">
    <text evidence="7">The sequence shown here is derived from an EMBL/GenBank/DDBJ whole genome shotgun (WGS) entry which is preliminary data.</text>
</comment>
<sequence length="274" mass="29558">MTTPALLNRRQASSLLLGSLCLSSPLASPAATTPTITDAHAAINIAGKERALSQRMAKAFLQIGMQVDTQRSTTVLNTTIGTFDRQLTALQAFAPTPTIKNTYQELAQNWKAYKTALNTENPKPENGKEVLALSEMMLRLTSQGVTQLEAHLGTASGRLVNLSGRQRMLSQYIAKLYQAQAWGIADSATGQAITAARQEFAQAHHALSAETTNTNAIRSALSLVEPQWVFFDKALNKPALAGSKESLDIATTSERIYEQLDLIAGLYAQVGAKK</sequence>
<keyword evidence="4" id="KW-0472">Membrane</keyword>